<protein>
    <recommendedName>
        <fullName evidence="1">FHA domain-containing protein</fullName>
    </recommendedName>
</protein>
<gene>
    <name evidence="2" type="ORF">JOC95_000284</name>
</gene>
<dbReference type="Proteomes" id="UP000737402">
    <property type="component" value="Unassembled WGS sequence"/>
</dbReference>
<proteinExistence type="predicted"/>
<dbReference type="RefSeq" id="WP_204412717.1">
    <property type="nucleotide sequence ID" value="NZ_JAFBED010000001.1"/>
</dbReference>
<reference evidence="2 3" key="1">
    <citation type="submission" date="2021-01" db="EMBL/GenBank/DDBJ databases">
        <title>Genomic Encyclopedia of Type Strains, Phase IV (KMG-IV): sequencing the most valuable type-strain genomes for metagenomic binning, comparative biology and taxonomic classification.</title>
        <authorList>
            <person name="Goeker M."/>
        </authorList>
    </citation>
    <scope>NUCLEOTIDE SEQUENCE [LARGE SCALE GENOMIC DNA]</scope>
    <source>
        <strain evidence="2 3">DSM 25879</strain>
    </source>
</reference>
<sequence length="422" mass="48397">MIKHVDLYIENYGLSSFLYLEVPNHEELDQTILDKLKNTSQPGLLPLTALSKKEQHYIRYELDTEMSLEDFLSQKLSKEKLIACFSNLLETLLGVEESGLDLQHFLFDKQSIFIDSFSNRLLFLYIPIKNNSFEKVSLKDFLRELLYTAPYDESDDPAFFVRLHNYLIDFKDAELPEMIEDLKALGAYKPSTILAVSKKVEVTEKPSNYYRPGQVEVKTSSTVENGVHTSQYSSRKTDKKVGSKLEIEEELQYKRITRTDLDQATDIKENNTLRDSALKMLPKAGADFFQEEQEEEGTTVLGSSATSIEEEFEGTTMLGVENYSTSPPYLLNGVGNPKIAITKSVFKIGRDPKGTDHTCQNKVVGRVHAHILHENGQYFLEDNDSRNGSYVNDRKLDPKEKVKIRHEDRIRLANEEFVFKLF</sequence>
<dbReference type="EMBL" id="JAFBED010000001">
    <property type="protein sequence ID" value="MBM7618442.1"/>
    <property type="molecule type" value="Genomic_DNA"/>
</dbReference>
<dbReference type="Pfam" id="PF00498">
    <property type="entry name" value="FHA"/>
    <property type="match status" value="1"/>
</dbReference>
<evidence type="ECO:0000313" key="3">
    <source>
        <dbReference type="Proteomes" id="UP000737402"/>
    </source>
</evidence>
<dbReference type="CDD" id="cd00060">
    <property type="entry name" value="FHA"/>
    <property type="match status" value="1"/>
</dbReference>
<organism evidence="2 3">
    <name type="scientific">Sutcliffiella tianshenii</name>
    <dbReference type="NCBI Taxonomy" id="1463404"/>
    <lineage>
        <taxon>Bacteria</taxon>
        <taxon>Bacillati</taxon>
        <taxon>Bacillota</taxon>
        <taxon>Bacilli</taxon>
        <taxon>Bacillales</taxon>
        <taxon>Bacillaceae</taxon>
        <taxon>Sutcliffiella</taxon>
    </lineage>
</organism>
<accession>A0ABS2NV15</accession>
<dbReference type="Gene3D" id="2.60.200.20">
    <property type="match status" value="1"/>
</dbReference>
<name>A0ABS2NV15_9BACI</name>
<evidence type="ECO:0000313" key="2">
    <source>
        <dbReference type="EMBL" id="MBM7618442.1"/>
    </source>
</evidence>
<dbReference type="InterPro" id="IPR045962">
    <property type="entry name" value="DUF6382"/>
</dbReference>
<dbReference type="PROSITE" id="PS50006">
    <property type="entry name" value="FHA_DOMAIN"/>
    <property type="match status" value="1"/>
</dbReference>
<dbReference type="Pfam" id="PF19909">
    <property type="entry name" value="DUF6382"/>
    <property type="match status" value="1"/>
</dbReference>
<feature type="domain" description="FHA" evidence="1">
    <location>
        <begin position="346"/>
        <end position="396"/>
    </location>
</feature>
<comment type="caution">
    <text evidence="2">The sequence shown here is derived from an EMBL/GenBank/DDBJ whole genome shotgun (WGS) entry which is preliminary data.</text>
</comment>
<dbReference type="InterPro" id="IPR000253">
    <property type="entry name" value="FHA_dom"/>
</dbReference>
<dbReference type="SMART" id="SM00240">
    <property type="entry name" value="FHA"/>
    <property type="match status" value="1"/>
</dbReference>
<keyword evidence="3" id="KW-1185">Reference proteome</keyword>
<dbReference type="InterPro" id="IPR008984">
    <property type="entry name" value="SMAD_FHA_dom_sf"/>
</dbReference>
<dbReference type="SUPFAM" id="SSF49879">
    <property type="entry name" value="SMAD/FHA domain"/>
    <property type="match status" value="1"/>
</dbReference>
<evidence type="ECO:0000259" key="1">
    <source>
        <dbReference type="PROSITE" id="PS50006"/>
    </source>
</evidence>